<keyword evidence="3" id="KW-1185">Reference proteome</keyword>
<organism evidence="2 3">
    <name type="scientific">Sporormia fimetaria CBS 119925</name>
    <dbReference type="NCBI Taxonomy" id="1340428"/>
    <lineage>
        <taxon>Eukaryota</taxon>
        <taxon>Fungi</taxon>
        <taxon>Dikarya</taxon>
        <taxon>Ascomycota</taxon>
        <taxon>Pezizomycotina</taxon>
        <taxon>Dothideomycetes</taxon>
        <taxon>Pleosporomycetidae</taxon>
        <taxon>Pleosporales</taxon>
        <taxon>Sporormiaceae</taxon>
        <taxon>Sporormia</taxon>
    </lineage>
</organism>
<gene>
    <name evidence="2" type="ORF">M011DRAFT_209498</name>
</gene>
<sequence>MAGSKQSMRCPGPLAASTPSRSLTPGREDPRGRSLGRPPSSKSPSAASRRAPSKTPSAASRRTSSRATLRPGVSSARGPRMRSSHSCVRVHLSVEIPFCGGGRAGTGSVRVLEPCLTGAS</sequence>
<reference evidence="2" key="1">
    <citation type="journal article" date="2020" name="Stud. Mycol.">
        <title>101 Dothideomycetes genomes: a test case for predicting lifestyles and emergence of pathogens.</title>
        <authorList>
            <person name="Haridas S."/>
            <person name="Albert R."/>
            <person name="Binder M."/>
            <person name="Bloem J."/>
            <person name="Labutti K."/>
            <person name="Salamov A."/>
            <person name="Andreopoulos B."/>
            <person name="Baker S."/>
            <person name="Barry K."/>
            <person name="Bills G."/>
            <person name="Bluhm B."/>
            <person name="Cannon C."/>
            <person name="Castanera R."/>
            <person name="Culley D."/>
            <person name="Daum C."/>
            <person name="Ezra D."/>
            <person name="Gonzalez J."/>
            <person name="Henrissat B."/>
            <person name="Kuo A."/>
            <person name="Liang C."/>
            <person name="Lipzen A."/>
            <person name="Lutzoni F."/>
            <person name="Magnuson J."/>
            <person name="Mondo S."/>
            <person name="Nolan M."/>
            <person name="Ohm R."/>
            <person name="Pangilinan J."/>
            <person name="Park H.-J."/>
            <person name="Ramirez L."/>
            <person name="Alfaro M."/>
            <person name="Sun H."/>
            <person name="Tritt A."/>
            <person name="Yoshinaga Y."/>
            <person name="Zwiers L.-H."/>
            <person name="Turgeon B."/>
            <person name="Goodwin S."/>
            <person name="Spatafora J."/>
            <person name="Crous P."/>
            <person name="Grigoriev I."/>
        </authorList>
    </citation>
    <scope>NUCLEOTIDE SEQUENCE</scope>
    <source>
        <strain evidence="2">CBS 119925</strain>
    </source>
</reference>
<feature type="compositionally biased region" description="Low complexity" evidence="1">
    <location>
        <begin position="37"/>
        <end position="68"/>
    </location>
</feature>
<feature type="region of interest" description="Disordered" evidence="1">
    <location>
        <begin position="1"/>
        <end position="86"/>
    </location>
</feature>
<protein>
    <submittedName>
        <fullName evidence="2">Uncharacterized protein</fullName>
    </submittedName>
</protein>
<proteinExistence type="predicted"/>
<name>A0A6A6UZW0_9PLEO</name>
<dbReference type="Proteomes" id="UP000799440">
    <property type="component" value="Unassembled WGS sequence"/>
</dbReference>
<accession>A0A6A6UZW0</accession>
<evidence type="ECO:0000313" key="2">
    <source>
        <dbReference type="EMBL" id="KAF2743725.1"/>
    </source>
</evidence>
<evidence type="ECO:0000313" key="3">
    <source>
        <dbReference type="Proteomes" id="UP000799440"/>
    </source>
</evidence>
<evidence type="ECO:0000256" key="1">
    <source>
        <dbReference type="SAM" id="MobiDB-lite"/>
    </source>
</evidence>
<dbReference type="AlphaFoldDB" id="A0A6A6UZW0"/>
<dbReference type="EMBL" id="MU006594">
    <property type="protein sequence ID" value="KAF2743725.1"/>
    <property type="molecule type" value="Genomic_DNA"/>
</dbReference>